<dbReference type="EMBL" id="JTHG01000143">
    <property type="protein sequence ID" value="KMO21990.1"/>
    <property type="molecule type" value="Genomic_DNA"/>
</dbReference>
<dbReference type="PANTHER" id="PTHR30537:SF74">
    <property type="entry name" value="HTH-TYPE TRANSCRIPTIONAL REGULATOR TRPI"/>
    <property type="match status" value="1"/>
</dbReference>
<dbReference type="Gene3D" id="3.40.190.10">
    <property type="entry name" value="Periplasmic binding protein-like II"/>
    <property type="match status" value="1"/>
</dbReference>
<gene>
    <name evidence="3" type="ORF">QR79_16195</name>
</gene>
<dbReference type="InterPro" id="IPR058163">
    <property type="entry name" value="LysR-type_TF_proteobact-type"/>
</dbReference>
<organism evidence="3 4">
    <name type="scientific">Methylobacterium indicum</name>
    <dbReference type="NCBI Taxonomy" id="1775910"/>
    <lineage>
        <taxon>Bacteria</taxon>
        <taxon>Pseudomonadati</taxon>
        <taxon>Pseudomonadota</taxon>
        <taxon>Alphaproteobacteria</taxon>
        <taxon>Hyphomicrobiales</taxon>
        <taxon>Methylobacteriaceae</taxon>
        <taxon>Methylobacterium</taxon>
    </lineage>
</organism>
<evidence type="ECO:0000313" key="4">
    <source>
        <dbReference type="Proteomes" id="UP000036471"/>
    </source>
</evidence>
<dbReference type="Proteomes" id="UP000036471">
    <property type="component" value="Unassembled WGS sequence"/>
</dbReference>
<feature type="domain" description="HTH lysR-type" evidence="2">
    <location>
        <begin position="6"/>
        <end position="63"/>
    </location>
</feature>
<reference evidence="3 4" key="1">
    <citation type="submission" date="2014-11" db="EMBL/GenBank/DDBJ databases">
        <title>Comparative genomics of Methylobacterium species.</title>
        <authorList>
            <person name="Chaudhry V."/>
            <person name="Patil P.B."/>
        </authorList>
    </citation>
    <scope>NUCLEOTIDE SEQUENCE [LARGE SCALE GENOMIC DNA]</scope>
    <source>
        <strain evidence="3 4">SE3.6</strain>
    </source>
</reference>
<comment type="similarity">
    <text evidence="1">Belongs to the LysR transcriptional regulatory family.</text>
</comment>
<dbReference type="Pfam" id="PF00126">
    <property type="entry name" value="HTH_1"/>
    <property type="match status" value="1"/>
</dbReference>
<dbReference type="PRINTS" id="PR00039">
    <property type="entry name" value="HTHLYSR"/>
</dbReference>
<dbReference type="PANTHER" id="PTHR30537">
    <property type="entry name" value="HTH-TYPE TRANSCRIPTIONAL REGULATOR"/>
    <property type="match status" value="1"/>
</dbReference>
<keyword evidence="4" id="KW-1185">Reference proteome</keyword>
<accession>A0ABR5HAD5</accession>
<dbReference type="InterPro" id="IPR000847">
    <property type="entry name" value="LysR_HTH_N"/>
</dbReference>
<dbReference type="InterPro" id="IPR036390">
    <property type="entry name" value="WH_DNA-bd_sf"/>
</dbReference>
<proteinExistence type="inferred from homology"/>
<comment type="caution">
    <text evidence="3">The sequence shown here is derived from an EMBL/GenBank/DDBJ whole genome shotgun (WGS) entry which is preliminary data.</text>
</comment>
<dbReference type="SUPFAM" id="SSF53850">
    <property type="entry name" value="Periplasmic binding protein-like II"/>
    <property type="match status" value="1"/>
</dbReference>
<evidence type="ECO:0000313" key="3">
    <source>
        <dbReference type="EMBL" id="KMO21990.1"/>
    </source>
</evidence>
<dbReference type="Gene3D" id="1.10.10.10">
    <property type="entry name" value="Winged helix-like DNA-binding domain superfamily/Winged helix DNA-binding domain"/>
    <property type="match status" value="1"/>
</dbReference>
<protein>
    <recommendedName>
        <fullName evidence="2">HTH lysR-type domain-containing protein</fullName>
    </recommendedName>
</protein>
<evidence type="ECO:0000256" key="1">
    <source>
        <dbReference type="ARBA" id="ARBA00009437"/>
    </source>
</evidence>
<dbReference type="InterPro" id="IPR036388">
    <property type="entry name" value="WH-like_DNA-bd_sf"/>
</dbReference>
<evidence type="ECO:0000259" key="2">
    <source>
        <dbReference type="PROSITE" id="PS50931"/>
    </source>
</evidence>
<dbReference type="RefSeq" id="WP_048427489.1">
    <property type="nucleotide sequence ID" value="NZ_JTHF01000084.1"/>
</dbReference>
<dbReference type="PROSITE" id="PS50931">
    <property type="entry name" value="HTH_LYSR"/>
    <property type="match status" value="1"/>
</dbReference>
<name>A0ABR5HAD5_9HYPH</name>
<sequence length="293" mass="31855">MRRRLPPWRGLEAFEAAATAGTVTGAAARLHLTESAVSRQIRAIEVHLGTPLLLRLPSGLVLTAAGTDLLPVVVQALDSLESATERLRVHPRAPRLIVGCEPALAERWLIPLLASVPPPEVVVVELTLLDQGSGRAVPHLTIAWQDISEEIQMPASPLPDAFGPVHRPFAPEPPRPWAGTTRIHTRSWPDAWERWDRAAGQDDDSRAGEVFMADLALALRGAEVGLGRAIVPEALVRGELAEGRLIAPFGFRPLGRRLAIVPSDNAILPSALLPVRRDFIAWLRRGARTSPER</sequence>
<dbReference type="SUPFAM" id="SSF46785">
    <property type="entry name" value="Winged helix' DNA-binding domain"/>
    <property type="match status" value="1"/>
</dbReference>